<evidence type="ECO:0000256" key="9">
    <source>
        <dbReference type="ARBA" id="ARBA00022989"/>
    </source>
</evidence>
<dbReference type="EMBL" id="CP036274">
    <property type="protein sequence ID" value="QDU25485.1"/>
    <property type="molecule type" value="Genomic_DNA"/>
</dbReference>
<comment type="catalytic activity">
    <reaction evidence="14">
        <text>a CDP-1,2-diacyl-sn-glycerol + sn-glycerol 3-phosphate = a 1,2-diacyl-sn-glycero-3-phospho-(1'-sn-glycero-3'-phosphate) + CMP + H(+)</text>
        <dbReference type="Rhea" id="RHEA:12593"/>
        <dbReference type="ChEBI" id="CHEBI:15378"/>
        <dbReference type="ChEBI" id="CHEBI:57597"/>
        <dbReference type="ChEBI" id="CHEBI:58332"/>
        <dbReference type="ChEBI" id="CHEBI:60110"/>
        <dbReference type="ChEBI" id="CHEBI:60377"/>
        <dbReference type="EC" id="2.7.8.5"/>
    </reaction>
</comment>
<evidence type="ECO:0000256" key="5">
    <source>
        <dbReference type="ARBA" id="ARBA00014944"/>
    </source>
</evidence>
<name>A0A517Y5H6_9BACT</name>
<evidence type="ECO:0000256" key="4">
    <source>
        <dbReference type="ARBA" id="ARBA00013170"/>
    </source>
</evidence>
<dbReference type="InterPro" id="IPR048254">
    <property type="entry name" value="CDP_ALCOHOL_P_TRANSF_CS"/>
</dbReference>
<comment type="pathway">
    <text evidence="2">Phospholipid metabolism; phosphatidylglycerol biosynthesis; phosphatidylglycerol from CDP-diacylglycerol: step 1/2.</text>
</comment>
<dbReference type="PROSITE" id="PS00379">
    <property type="entry name" value="CDP_ALCOHOL_P_TRANSF"/>
    <property type="match status" value="1"/>
</dbReference>
<evidence type="ECO:0000313" key="19">
    <source>
        <dbReference type="Proteomes" id="UP000315017"/>
    </source>
</evidence>
<dbReference type="EC" id="2.7.8.5" evidence="4 15"/>
<evidence type="ECO:0000256" key="6">
    <source>
        <dbReference type="ARBA" id="ARBA00022516"/>
    </source>
</evidence>
<dbReference type="Pfam" id="PF01066">
    <property type="entry name" value="CDP-OH_P_transf"/>
    <property type="match status" value="1"/>
</dbReference>
<keyword evidence="7 16" id="KW-0808">Transferase</keyword>
<dbReference type="GO" id="GO:0016020">
    <property type="term" value="C:membrane"/>
    <property type="evidence" value="ECO:0007669"/>
    <property type="project" value="UniProtKB-SubCell"/>
</dbReference>
<keyword evidence="13" id="KW-1208">Phospholipid metabolism</keyword>
<comment type="similarity">
    <text evidence="3 16">Belongs to the CDP-alcohol phosphatidyltransferase class-I family.</text>
</comment>
<evidence type="ECO:0000256" key="3">
    <source>
        <dbReference type="ARBA" id="ARBA00010441"/>
    </source>
</evidence>
<dbReference type="GO" id="GO:0046474">
    <property type="term" value="P:glycerophospholipid biosynthetic process"/>
    <property type="evidence" value="ECO:0007669"/>
    <property type="project" value="TreeGrafter"/>
</dbReference>
<evidence type="ECO:0000256" key="11">
    <source>
        <dbReference type="ARBA" id="ARBA00023136"/>
    </source>
</evidence>
<keyword evidence="19" id="KW-1185">Reference proteome</keyword>
<evidence type="ECO:0000256" key="12">
    <source>
        <dbReference type="ARBA" id="ARBA00023209"/>
    </source>
</evidence>
<evidence type="ECO:0000256" key="13">
    <source>
        <dbReference type="ARBA" id="ARBA00023264"/>
    </source>
</evidence>
<dbReference type="Proteomes" id="UP000315017">
    <property type="component" value="Chromosome"/>
</dbReference>
<dbReference type="RefSeq" id="WP_145084494.1">
    <property type="nucleotide sequence ID" value="NZ_CP036274.1"/>
</dbReference>
<evidence type="ECO:0000256" key="15">
    <source>
        <dbReference type="NCBIfam" id="TIGR00560"/>
    </source>
</evidence>
<keyword evidence="9 17" id="KW-1133">Transmembrane helix</keyword>
<dbReference type="PANTHER" id="PTHR14269">
    <property type="entry name" value="CDP-DIACYLGLYCEROL--GLYCEROL-3-PHOSPHATE 3-PHOSPHATIDYLTRANSFERASE-RELATED"/>
    <property type="match status" value="1"/>
</dbReference>
<comment type="subcellular location">
    <subcellularLocation>
        <location evidence="1">Membrane</location>
        <topology evidence="1">Multi-pass membrane protein</topology>
    </subcellularLocation>
</comment>
<evidence type="ECO:0000256" key="14">
    <source>
        <dbReference type="ARBA" id="ARBA00048586"/>
    </source>
</evidence>
<dbReference type="PIRSF" id="PIRSF000847">
    <property type="entry name" value="Phos_ph_gly_syn"/>
    <property type="match status" value="1"/>
</dbReference>
<protein>
    <recommendedName>
        <fullName evidence="5 15">CDP-diacylglycerol--glycerol-3-phosphate 3-phosphatidyltransferase</fullName>
        <ecNumber evidence="4 15">2.7.8.5</ecNumber>
    </recommendedName>
</protein>
<dbReference type="OrthoDB" id="9796672at2"/>
<dbReference type="PANTHER" id="PTHR14269:SF62">
    <property type="entry name" value="CDP-DIACYLGLYCEROL--GLYCEROL-3-PHOSPHATE 3-PHOSPHATIDYLTRANSFERASE 1, CHLOROPLASTIC"/>
    <property type="match status" value="1"/>
</dbReference>
<keyword evidence="6" id="KW-0444">Lipid biosynthesis</keyword>
<feature type="transmembrane region" description="Helical" evidence="17">
    <location>
        <begin position="37"/>
        <end position="64"/>
    </location>
</feature>
<sequence>MTTKKKKHATAQLNAITARGTENDIWNVPNIITMVRLVLAIAVFVLIPLHQFTAALIVFVIAASTDWMDGYWARKYGQVTKLGRVLDPFVDKIIICGTYIFLAAEVNSGIAAWMATVVMGRELLVTALRSVIEGSGGDFSAKWAGKVKMVVQCLAVVASLVALRHFAQYGAGTPLPDWLGVVLPIAVWGSIAITIYSGLEYVFIAAKKMN</sequence>
<evidence type="ECO:0000256" key="10">
    <source>
        <dbReference type="ARBA" id="ARBA00023098"/>
    </source>
</evidence>
<dbReference type="InterPro" id="IPR043130">
    <property type="entry name" value="CDP-OH_PTrfase_TM_dom"/>
</dbReference>
<reference evidence="18 19" key="1">
    <citation type="submission" date="2019-02" db="EMBL/GenBank/DDBJ databases">
        <title>Deep-cultivation of Planctomycetes and their phenomic and genomic characterization uncovers novel biology.</title>
        <authorList>
            <person name="Wiegand S."/>
            <person name="Jogler M."/>
            <person name="Boedeker C."/>
            <person name="Pinto D."/>
            <person name="Vollmers J."/>
            <person name="Rivas-Marin E."/>
            <person name="Kohn T."/>
            <person name="Peeters S.H."/>
            <person name="Heuer A."/>
            <person name="Rast P."/>
            <person name="Oberbeckmann S."/>
            <person name="Bunk B."/>
            <person name="Jeske O."/>
            <person name="Meyerdierks A."/>
            <person name="Storesund J.E."/>
            <person name="Kallscheuer N."/>
            <person name="Luecker S."/>
            <person name="Lage O.M."/>
            <person name="Pohl T."/>
            <person name="Merkel B.J."/>
            <person name="Hornburger P."/>
            <person name="Mueller R.-W."/>
            <person name="Bruemmer F."/>
            <person name="Labrenz M."/>
            <person name="Spormann A.M."/>
            <person name="Op den Camp H."/>
            <person name="Overmann J."/>
            <person name="Amann R."/>
            <person name="Jetten M.S.M."/>
            <person name="Mascher T."/>
            <person name="Medema M.H."/>
            <person name="Devos D.P."/>
            <person name="Kaster A.-K."/>
            <person name="Ovreas L."/>
            <person name="Rohde M."/>
            <person name="Galperin M.Y."/>
            <person name="Jogler C."/>
        </authorList>
    </citation>
    <scope>NUCLEOTIDE SEQUENCE [LARGE SCALE GENOMIC DNA]</scope>
    <source>
        <strain evidence="18 19">ETA_A8</strain>
    </source>
</reference>
<evidence type="ECO:0000256" key="16">
    <source>
        <dbReference type="RuleBase" id="RU003750"/>
    </source>
</evidence>
<keyword evidence="8 17" id="KW-0812">Transmembrane</keyword>
<evidence type="ECO:0000256" key="8">
    <source>
        <dbReference type="ARBA" id="ARBA00022692"/>
    </source>
</evidence>
<accession>A0A517Y5H6</accession>
<feature type="transmembrane region" description="Helical" evidence="17">
    <location>
        <begin position="149"/>
        <end position="167"/>
    </location>
</feature>
<evidence type="ECO:0000256" key="2">
    <source>
        <dbReference type="ARBA" id="ARBA00005042"/>
    </source>
</evidence>
<gene>
    <name evidence="18" type="primary">pgsA</name>
    <name evidence="18" type="ORF">ETAA8_05530</name>
</gene>
<keyword evidence="11 17" id="KW-0472">Membrane</keyword>
<dbReference type="InterPro" id="IPR050324">
    <property type="entry name" value="CDP-alcohol_PTase-I"/>
</dbReference>
<evidence type="ECO:0000256" key="7">
    <source>
        <dbReference type="ARBA" id="ARBA00022679"/>
    </source>
</evidence>
<dbReference type="InterPro" id="IPR000462">
    <property type="entry name" value="CDP-OH_P_trans"/>
</dbReference>
<feature type="transmembrane region" description="Helical" evidence="17">
    <location>
        <begin position="85"/>
        <end position="104"/>
    </location>
</feature>
<evidence type="ECO:0000256" key="17">
    <source>
        <dbReference type="SAM" id="Phobius"/>
    </source>
</evidence>
<feature type="transmembrane region" description="Helical" evidence="17">
    <location>
        <begin position="179"/>
        <end position="204"/>
    </location>
</feature>
<dbReference type="GO" id="GO:0008444">
    <property type="term" value="F:CDP-diacylglycerol-glycerol-3-phosphate 3-phosphatidyltransferase activity"/>
    <property type="evidence" value="ECO:0007669"/>
    <property type="project" value="UniProtKB-UniRule"/>
</dbReference>
<keyword evidence="12" id="KW-0594">Phospholipid biosynthesis</keyword>
<evidence type="ECO:0000256" key="1">
    <source>
        <dbReference type="ARBA" id="ARBA00004141"/>
    </source>
</evidence>
<keyword evidence="10" id="KW-0443">Lipid metabolism</keyword>
<dbReference type="KEGG" id="aagg:ETAA8_05530"/>
<dbReference type="NCBIfam" id="TIGR00560">
    <property type="entry name" value="pgsA"/>
    <property type="match status" value="1"/>
</dbReference>
<evidence type="ECO:0000313" key="18">
    <source>
        <dbReference type="EMBL" id="QDU25485.1"/>
    </source>
</evidence>
<dbReference type="InterPro" id="IPR004570">
    <property type="entry name" value="Phosphatidylglycerol_P_synth"/>
</dbReference>
<dbReference type="Gene3D" id="1.20.120.1760">
    <property type="match status" value="1"/>
</dbReference>
<dbReference type="AlphaFoldDB" id="A0A517Y5H6"/>
<proteinExistence type="inferred from homology"/>
<organism evidence="18 19">
    <name type="scientific">Anatilimnocola aggregata</name>
    <dbReference type="NCBI Taxonomy" id="2528021"/>
    <lineage>
        <taxon>Bacteria</taxon>
        <taxon>Pseudomonadati</taxon>
        <taxon>Planctomycetota</taxon>
        <taxon>Planctomycetia</taxon>
        <taxon>Pirellulales</taxon>
        <taxon>Pirellulaceae</taxon>
        <taxon>Anatilimnocola</taxon>
    </lineage>
</organism>